<proteinExistence type="predicted"/>
<evidence type="ECO:0000313" key="2">
    <source>
        <dbReference type="EMBL" id="QER89122.1"/>
    </source>
</evidence>
<feature type="region of interest" description="Disordered" evidence="1">
    <location>
        <begin position="145"/>
        <end position="166"/>
    </location>
</feature>
<accession>A0ABX5ZWR9</accession>
<evidence type="ECO:0000256" key="1">
    <source>
        <dbReference type="SAM" id="MobiDB-lite"/>
    </source>
</evidence>
<sequence length="166" mass="18327">MAVTDDPSDDEVRARLDAHLARRQGRRPLTAADFSLTRLHLLQASVTRHIEERTESTRHEPGDVDLADRPLYEVLRDYELGPRDKPLHKPVELVKRGTVNGRSCGCGNGRQQCPDCKGVTYRSCEPARPCPVCEGVTPCAQYLKHGGLPATPGRPPKARRPALMSG</sequence>
<reference evidence="2 3" key="1">
    <citation type="submission" date="2019-09" db="EMBL/GenBank/DDBJ databases">
        <title>Draft genome sequence of the Ebosin-producing strain Streptomyces sp. 139.</title>
        <authorList>
            <person name="Ai L."/>
            <person name="Geng M."/>
            <person name="Ma M."/>
            <person name="Bai L."/>
        </authorList>
    </citation>
    <scope>NUCLEOTIDE SEQUENCE [LARGE SCALE GENOMIC DNA]</scope>
    <source>
        <strain evidence="2 3">139</strain>
    </source>
</reference>
<evidence type="ECO:0000313" key="3">
    <source>
        <dbReference type="Proteomes" id="UP000324308"/>
    </source>
</evidence>
<name>A0ABX5ZWR9_STRTE</name>
<organism evidence="2 3">
    <name type="scientific">Streptomyces tendae</name>
    <dbReference type="NCBI Taxonomy" id="1932"/>
    <lineage>
        <taxon>Bacteria</taxon>
        <taxon>Bacillati</taxon>
        <taxon>Actinomycetota</taxon>
        <taxon>Actinomycetes</taxon>
        <taxon>Kitasatosporales</taxon>
        <taxon>Streptomycetaceae</taxon>
        <taxon>Streptomyces</taxon>
    </lineage>
</organism>
<dbReference type="EMBL" id="CP043959">
    <property type="protein sequence ID" value="QER89122.1"/>
    <property type="molecule type" value="Genomic_DNA"/>
</dbReference>
<evidence type="ECO:0008006" key="4">
    <source>
        <dbReference type="Google" id="ProtNLM"/>
    </source>
</evidence>
<protein>
    <recommendedName>
        <fullName evidence="4">Transposase</fullName>
    </recommendedName>
</protein>
<keyword evidence="3" id="KW-1185">Reference proteome</keyword>
<gene>
    <name evidence="2" type="ORF">F3L20_27555</name>
</gene>
<dbReference type="RefSeq" id="WP_150156618.1">
    <property type="nucleotide sequence ID" value="NZ_CP043959.1"/>
</dbReference>
<dbReference type="Proteomes" id="UP000324308">
    <property type="component" value="Chromosome"/>
</dbReference>